<dbReference type="SUPFAM" id="SSF51735">
    <property type="entry name" value="NAD(P)-binding Rossmann-fold domains"/>
    <property type="match status" value="1"/>
</dbReference>
<dbReference type="Pfam" id="PF02826">
    <property type="entry name" value="2-Hacid_dh_C"/>
    <property type="match status" value="1"/>
</dbReference>
<evidence type="ECO:0000313" key="4">
    <source>
        <dbReference type="EMBL" id="RXS98238.1"/>
    </source>
</evidence>
<dbReference type="PANTHER" id="PTHR43333">
    <property type="entry name" value="2-HACID_DH_C DOMAIN-CONTAINING PROTEIN"/>
    <property type="match status" value="1"/>
</dbReference>
<evidence type="ECO:0000313" key="5">
    <source>
        <dbReference type="Proteomes" id="UP000290253"/>
    </source>
</evidence>
<sequence length="320" mass="35251">MKVGVPAWIDEHLLGKFPEGIALERIPSKPEQEIEVEFWVAPTSAKAVREILPHIRGVKVVQSMMAGVDWLRPLVPEGAVLCDGMGLHNTPTAEWTVTAILSSLKFFPFYRDLQHSQQWQRVSEADGIYRNLHRGQELSKFKVLQEELSGKRVLIVGYGSIGRSIEERLLPFGVEIVRMARSEREGVEPINRLHAVLPEVDVVVLIVPLTDETRGLIGEAELALMRQGALLVNAARGPVVKTDALVAALEAGRMRAALDVTDPEPLPEGHPLWTAPNLLLTPHIAGSSPLSMSRAMDLAAAQVRRYLKGEPLENVVTGSY</sequence>
<name>A0A4Q1SKL6_9BACT</name>
<keyword evidence="5" id="KW-1185">Reference proteome</keyword>
<accession>A0A4Q1SKL6</accession>
<dbReference type="Gene3D" id="3.40.50.720">
    <property type="entry name" value="NAD(P)-binding Rossmann-like Domain"/>
    <property type="match status" value="2"/>
</dbReference>
<dbReference type="InterPro" id="IPR006140">
    <property type="entry name" value="D-isomer_DH_NAD-bd"/>
</dbReference>
<dbReference type="Proteomes" id="UP000290253">
    <property type="component" value="Unassembled WGS sequence"/>
</dbReference>
<dbReference type="GO" id="GO:0016491">
    <property type="term" value="F:oxidoreductase activity"/>
    <property type="evidence" value="ECO:0007669"/>
    <property type="project" value="UniProtKB-KW"/>
</dbReference>
<comment type="caution">
    <text evidence="4">The sequence shown here is derived from an EMBL/GenBank/DDBJ whole genome shotgun (WGS) entry which is preliminary data.</text>
</comment>
<dbReference type="AlphaFoldDB" id="A0A4Q1SKL6"/>
<gene>
    <name evidence="4" type="ORF">ESZ00_08695</name>
</gene>
<feature type="domain" description="D-isomer specific 2-hydroxyacid dehydrogenase NAD-binding" evidence="3">
    <location>
        <begin position="129"/>
        <end position="285"/>
    </location>
</feature>
<evidence type="ECO:0000259" key="3">
    <source>
        <dbReference type="Pfam" id="PF02826"/>
    </source>
</evidence>
<reference evidence="4 5" key="1">
    <citation type="journal article" date="2016" name="Int. J. Syst. Evol. Microbiol.">
        <title>Acidipila dinghuensis sp. nov., an acidobacterium isolated from forest soil.</title>
        <authorList>
            <person name="Jiang Y.W."/>
            <person name="Wang J."/>
            <person name="Chen M.H."/>
            <person name="Lv Y.Y."/>
            <person name="Qiu L.H."/>
        </authorList>
    </citation>
    <scope>NUCLEOTIDE SEQUENCE [LARGE SCALE GENOMIC DNA]</scope>
    <source>
        <strain evidence="4 5">DHOF10</strain>
    </source>
</reference>
<dbReference type="EMBL" id="SDMK01000001">
    <property type="protein sequence ID" value="RXS98238.1"/>
    <property type="molecule type" value="Genomic_DNA"/>
</dbReference>
<keyword evidence="1" id="KW-0560">Oxidoreductase</keyword>
<protein>
    <submittedName>
        <fullName evidence="4">Hydroxyacid dehydrogenase</fullName>
    </submittedName>
</protein>
<organism evidence="4 5">
    <name type="scientific">Silvibacterium dinghuense</name>
    <dbReference type="NCBI Taxonomy" id="1560006"/>
    <lineage>
        <taxon>Bacteria</taxon>
        <taxon>Pseudomonadati</taxon>
        <taxon>Acidobacteriota</taxon>
        <taxon>Terriglobia</taxon>
        <taxon>Terriglobales</taxon>
        <taxon>Acidobacteriaceae</taxon>
        <taxon>Silvibacterium</taxon>
    </lineage>
</organism>
<dbReference type="OrthoDB" id="9805416at2"/>
<proteinExistence type="predicted"/>
<dbReference type="InterPro" id="IPR036291">
    <property type="entry name" value="NAD(P)-bd_dom_sf"/>
</dbReference>
<dbReference type="PANTHER" id="PTHR43333:SF1">
    <property type="entry name" value="D-ISOMER SPECIFIC 2-HYDROXYACID DEHYDROGENASE NAD-BINDING DOMAIN-CONTAINING PROTEIN"/>
    <property type="match status" value="1"/>
</dbReference>
<keyword evidence="2" id="KW-0520">NAD</keyword>
<dbReference type="GO" id="GO:0051287">
    <property type="term" value="F:NAD binding"/>
    <property type="evidence" value="ECO:0007669"/>
    <property type="project" value="InterPro"/>
</dbReference>
<dbReference type="CDD" id="cd12166">
    <property type="entry name" value="2-Hacid_dh_7"/>
    <property type="match status" value="1"/>
</dbReference>
<evidence type="ECO:0000256" key="2">
    <source>
        <dbReference type="ARBA" id="ARBA00023027"/>
    </source>
</evidence>
<evidence type="ECO:0000256" key="1">
    <source>
        <dbReference type="ARBA" id="ARBA00023002"/>
    </source>
</evidence>